<keyword evidence="1" id="KW-0560">Oxidoreductase</keyword>
<protein>
    <submittedName>
        <fullName evidence="3">(2Fe-2S)-binding protein</fullName>
    </submittedName>
</protein>
<dbReference type="Proteomes" id="UP000465601">
    <property type="component" value="Unassembled WGS sequence"/>
</dbReference>
<evidence type="ECO:0000313" key="3">
    <source>
        <dbReference type="EMBL" id="KAB3526757.1"/>
    </source>
</evidence>
<dbReference type="OrthoDB" id="9801699at2"/>
<evidence type="ECO:0000256" key="1">
    <source>
        <dbReference type="ARBA" id="ARBA00023002"/>
    </source>
</evidence>
<dbReference type="PANTHER" id="PTHR42949">
    <property type="entry name" value="ANAEROBIC GLYCEROL-3-PHOSPHATE DEHYDROGENASE SUBUNIT B"/>
    <property type="match status" value="1"/>
</dbReference>
<dbReference type="InterPro" id="IPR041854">
    <property type="entry name" value="BFD-like_2Fe2S-bd_dom_sf"/>
</dbReference>
<proteinExistence type="predicted"/>
<dbReference type="PANTHER" id="PTHR42949:SF3">
    <property type="entry name" value="ANAEROBIC GLYCEROL-3-PHOSPHATE DEHYDROGENASE SUBUNIT B"/>
    <property type="match status" value="1"/>
</dbReference>
<evidence type="ECO:0000259" key="2">
    <source>
        <dbReference type="Pfam" id="PF17806"/>
    </source>
</evidence>
<reference evidence="3 4" key="1">
    <citation type="submission" date="2019-10" db="EMBL/GenBank/DDBJ databases">
        <title>Alkaliphilus serpentinus sp. nov. and Alkaliphilus pronyensis sp. nov., two novel anaerobic alkaliphilic species isolated from the serpentinized-hosted hydrothermal field of the Prony Bay (New Caledonia).</title>
        <authorList>
            <person name="Postec A."/>
        </authorList>
    </citation>
    <scope>NUCLEOTIDE SEQUENCE [LARGE SCALE GENOMIC DNA]</scope>
    <source>
        <strain evidence="3 4">LacT</strain>
    </source>
</reference>
<dbReference type="EMBL" id="WBZB01000048">
    <property type="protein sequence ID" value="KAB3526757.1"/>
    <property type="molecule type" value="Genomic_DNA"/>
</dbReference>
<dbReference type="RefSeq" id="WP_151866855.1">
    <property type="nucleotide sequence ID" value="NZ_WBZB01000048.1"/>
</dbReference>
<keyword evidence="4" id="KW-1185">Reference proteome</keyword>
<accession>A0A833HLV0</accession>
<dbReference type="GO" id="GO:0016491">
    <property type="term" value="F:oxidoreductase activity"/>
    <property type="evidence" value="ECO:0007669"/>
    <property type="project" value="UniProtKB-KW"/>
</dbReference>
<evidence type="ECO:0000313" key="4">
    <source>
        <dbReference type="Proteomes" id="UP000465601"/>
    </source>
</evidence>
<dbReference type="AlphaFoldDB" id="A0A833HLV0"/>
<gene>
    <name evidence="3" type="ORF">F8153_13390</name>
</gene>
<dbReference type="Pfam" id="PF17806">
    <property type="entry name" value="SO_alpha_A3"/>
    <property type="match status" value="1"/>
</dbReference>
<organism evidence="3 4">
    <name type="scientific">Alkaliphilus serpentinus</name>
    <dbReference type="NCBI Taxonomy" id="1482731"/>
    <lineage>
        <taxon>Bacteria</taxon>
        <taxon>Bacillati</taxon>
        <taxon>Bacillota</taxon>
        <taxon>Clostridia</taxon>
        <taxon>Peptostreptococcales</taxon>
        <taxon>Natronincolaceae</taxon>
        <taxon>Alkaliphilus</taxon>
    </lineage>
</organism>
<sequence>MKDNTIICRCSDLTQGDIRELIAKGYRTFDELKRISRIGMGPCQGRTCMQLVLRELSIATGKPISELAPGTFRPPVKSIKLGEILEAIEEGGEEAHG</sequence>
<dbReference type="Gene3D" id="1.10.10.1100">
    <property type="entry name" value="BFD-like [2Fe-2S]-binding domain"/>
    <property type="match status" value="1"/>
</dbReference>
<dbReference type="CDD" id="cd19946">
    <property type="entry name" value="GlpA-like_Fer2_BFD-like"/>
    <property type="match status" value="1"/>
</dbReference>
<feature type="domain" description="SoxA A3" evidence="2">
    <location>
        <begin position="6"/>
        <end position="84"/>
    </location>
</feature>
<dbReference type="InterPro" id="IPR041117">
    <property type="entry name" value="SoxA_A3"/>
</dbReference>
<comment type="caution">
    <text evidence="3">The sequence shown here is derived from an EMBL/GenBank/DDBJ whole genome shotgun (WGS) entry which is preliminary data.</text>
</comment>
<dbReference type="InterPro" id="IPR051691">
    <property type="entry name" value="Metab_Enz_Cyan_OpOx_G3PDH"/>
</dbReference>
<name>A0A833HLV0_9FIRM</name>